<dbReference type="InterPro" id="IPR010432">
    <property type="entry name" value="RDD"/>
</dbReference>
<evidence type="ECO:0000256" key="3">
    <source>
        <dbReference type="ARBA" id="ARBA00022692"/>
    </source>
</evidence>
<evidence type="ECO:0000259" key="7">
    <source>
        <dbReference type="PROSITE" id="PS50814"/>
    </source>
</evidence>
<dbReference type="GO" id="GO:0005886">
    <property type="term" value="C:plasma membrane"/>
    <property type="evidence" value="ECO:0007669"/>
    <property type="project" value="UniProtKB-SubCell"/>
</dbReference>
<dbReference type="InterPro" id="IPR003306">
    <property type="entry name" value="WIF"/>
</dbReference>
<dbReference type="PANTHER" id="PTHR36115">
    <property type="entry name" value="PROLINE-RICH ANTIGEN HOMOLOG-RELATED"/>
    <property type="match status" value="1"/>
</dbReference>
<dbReference type="OrthoDB" id="9793824at2"/>
<feature type="transmembrane region" description="Helical" evidence="6">
    <location>
        <begin position="7"/>
        <end position="28"/>
    </location>
</feature>
<keyword evidence="5 6" id="KW-0472">Membrane</keyword>
<evidence type="ECO:0000256" key="5">
    <source>
        <dbReference type="ARBA" id="ARBA00023136"/>
    </source>
</evidence>
<name>A0A2T3N1U8_9GAMM</name>
<feature type="transmembrane region" description="Helical" evidence="6">
    <location>
        <begin position="61"/>
        <end position="82"/>
    </location>
</feature>
<proteinExistence type="predicted"/>
<dbReference type="EMBL" id="PYMC01000003">
    <property type="protein sequence ID" value="PSW06164.1"/>
    <property type="molecule type" value="Genomic_DNA"/>
</dbReference>
<dbReference type="InterPro" id="IPR051791">
    <property type="entry name" value="Pra-immunoreactive"/>
</dbReference>
<protein>
    <recommendedName>
        <fullName evidence="7">WIF domain-containing protein</fullName>
    </recommendedName>
</protein>
<keyword evidence="9" id="KW-1185">Reference proteome</keyword>
<dbReference type="RefSeq" id="WP_107282544.1">
    <property type="nucleotide sequence ID" value="NZ_PYMC01000003.1"/>
</dbReference>
<keyword evidence="3 6" id="KW-0812">Transmembrane</keyword>
<feature type="domain" description="WIF" evidence="7">
    <location>
        <begin position="1"/>
        <end position="113"/>
    </location>
</feature>
<dbReference type="Proteomes" id="UP000240904">
    <property type="component" value="Unassembled WGS sequence"/>
</dbReference>
<keyword evidence="2" id="KW-1003">Cell membrane</keyword>
<dbReference type="Pfam" id="PF06271">
    <property type="entry name" value="RDD"/>
    <property type="match status" value="1"/>
</dbReference>
<evidence type="ECO:0000256" key="6">
    <source>
        <dbReference type="SAM" id="Phobius"/>
    </source>
</evidence>
<evidence type="ECO:0000256" key="2">
    <source>
        <dbReference type="ARBA" id="ARBA00022475"/>
    </source>
</evidence>
<feature type="transmembrane region" description="Helical" evidence="6">
    <location>
        <begin position="110"/>
        <end position="127"/>
    </location>
</feature>
<accession>A0A2T3N1U8</accession>
<evidence type="ECO:0000256" key="1">
    <source>
        <dbReference type="ARBA" id="ARBA00004651"/>
    </source>
</evidence>
<evidence type="ECO:0000313" key="8">
    <source>
        <dbReference type="EMBL" id="PSW06164.1"/>
    </source>
</evidence>
<keyword evidence="4 6" id="KW-1133">Transmembrane helix</keyword>
<dbReference type="PANTHER" id="PTHR36115:SF6">
    <property type="entry name" value="PROLINE-RICH ANTIGEN HOMOLOG"/>
    <property type="match status" value="1"/>
</dbReference>
<comment type="subcellular location">
    <subcellularLocation>
        <location evidence="1">Cell membrane</location>
        <topology evidence="1">Multi-pass membrane protein</topology>
    </subcellularLocation>
</comment>
<evidence type="ECO:0000256" key="4">
    <source>
        <dbReference type="ARBA" id="ARBA00022989"/>
    </source>
</evidence>
<dbReference type="PROSITE" id="PS50814">
    <property type="entry name" value="WIF"/>
    <property type="match status" value="1"/>
</dbReference>
<sequence length="149" mass="17484">MIFVRRFFAYFIDVLPITLLSVAFFWFFRDLEPAFYNYIANKSDVQVRLDFQLVKIQVREFASLLCLIYFIIFECSGSLNTFGKHACGIRVVQLDGSNITLKQSLKRNSLKFFSVLIIGLGFLYPLFNKERLFLHDKMSGTRVIRRSQL</sequence>
<organism evidence="8 9">
    <name type="scientific">Photobacterium lipolyticum</name>
    <dbReference type="NCBI Taxonomy" id="266810"/>
    <lineage>
        <taxon>Bacteria</taxon>
        <taxon>Pseudomonadati</taxon>
        <taxon>Pseudomonadota</taxon>
        <taxon>Gammaproteobacteria</taxon>
        <taxon>Vibrionales</taxon>
        <taxon>Vibrionaceae</taxon>
        <taxon>Photobacterium</taxon>
    </lineage>
</organism>
<comment type="caution">
    <text evidence="8">The sequence shown here is derived from an EMBL/GenBank/DDBJ whole genome shotgun (WGS) entry which is preliminary data.</text>
</comment>
<gene>
    <name evidence="8" type="ORF">C9I89_06550</name>
</gene>
<dbReference type="AlphaFoldDB" id="A0A2T3N1U8"/>
<reference evidence="8 9" key="1">
    <citation type="submission" date="2018-03" db="EMBL/GenBank/DDBJ databases">
        <title>Whole genome sequencing of Histamine producing bacteria.</title>
        <authorList>
            <person name="Butler K."/>
        </authorList>
    </citation>
    <scope>NUCLEOTIDE SEQUENCE [LARGE SCALE GENOMIC DNA]</scope>
    <source>
        <strain evidence="8 9">DSM 16190</strain>
    </source>
</reference>
<evidence type="ECO:0000313" key="9">
    <source>
        <dbReference type="Proteomes" id="UP000240904"/>
    </source>
</evidence>